<name>A0A0K9P951_ZOSMR</name>
<keyword evidence="2" id="KW-1185">Reference proteome</keyword>
<accession>A0A0K9P951</accession>
<proteinExistence type="predicted"/>
<evidence type="ECO:0000313" key="1">
    <source>
        <dbReference type="EMBL" id="KMZ64777.1"/>
    </source>
</evidence>
<evidence type="ECO:0000313" key="2">
    <source>
        <dbReference type="Proteomes" id="UP000036987"/>
    </source>
</evidence>
<sequence length="30" mass="3346">MAIKISGGFHRRIQTLLAGFVKDSRLVPSF</sequence>
<dbReference type="AlphaFoldDB" id="A0A0K9P951"/>
<reference evidence="2" key="1">
    <citation type="journal article" date="2016" name="Nature">
        <title>The genome of the seagrass Zostera marina reveals angiosperm adaptation to the sea.</title>
        <authorList>
            <person name="Olsen J.L."/>
            <person name="Rouze P."/>
            <person name="Verhelst B."/>
            <person name="Lin Y.-C."/>
            <person name="Bayer T."/>
            <person name="Collen J."/>
            <person name="Dattolo E."/>
            <person name="De Paoli E."/>
            <person name="Dittami S."/>
            <person name="Maumus F."/>
            <person name="Michel G."/>
            <person name="Kersting A."/>
            <person name="Lauritano C."/>
            <person name="Lohaus R."/>
            <person name="Toepel M."/>
            <person name="Tonon T."/>
            <person name="Vanneste K."/>
            <person name="Amirebrahimi M."/>
            <person name="Brakel J."/>
            <person name="Bostroem C."/>
            <person name="Chovatia M."/>
            <person name="Grimwood J."/>
            <person name="Jenkins J.W."/>
            <person name="Jueterbock A."/>
            <person name="Mraz A."/>
            <person name="Stam W.T."/>
            <person name="Tice H."/>
            <person name="Bornberg-Bauer E."/>
            <person name="Green P.J."/>
            <person name="Pearson G.A."/>
            <person name="Procaccini G."/>
            <person name="Duarte C.M."/>
            <person name="Schmutz J."/>
            <person name="Reusch T.B.H."/>
            <person name="Van de Peer Y."/>
        </authorList>
    </citation>
    <scope>NUCLEOTIDE SEQUENCE [LARGE SCALE GENOMIC DNA]</scope>
    <source>
        <strain evidence="2">cv. Finnish</strain>
    </source>
</reference>
<comment type="caution">
    <text evidence="1">The sequence shown here is derived from an EMBL/GenBank/DDBJ whole genome shotgun (WGS) entry which is preliminary data.</text>
</comment>
<dbReference type="Proteomes" id="UP000036987">
    <property type="component" value="Unassembled WGS sequence"/>
</dbReference>
<dbReference type="EMBL" id="LFYR01001099">
    <property type="protein sequence ID" value="KMZ64777.1"/>
    <property type="molecule type" value="Genomic_DNA"/>
</dbReference>
<organism evidence="1 2">
    <name type="scientific">Zostera marina</name>
    <name type="common">Eelgrass</name>
    <dbReference type="NCBI Taxonomy" id="29655"/>
    <lineage>
        <taxon>Eukaryota</taxon>
        <taxon>Viridiplantae</taxon>
        <taxon>Streptophyta</taxon>
        <taxon>Embryophyta</taxon>
        <taxon>Tracheophyta</taxon>
        <taxon>Spermatophyta</taxon>
        <taxon>Magnoliopsida</taxon>
        <taxon>Liliopsida</taxon>
        <taxon>Zosteraceae</taxon>
        <taxon>Zostera</taxon>
    </lineage>
</organism>
<gene>
    <name evidence="1" type="ORF">ZOSMA_34G00550</name>
</gene>
<protein>
    <submittedName>
        <fullName evidence="1">Uncharacterized protein</fullName>
    </submittedName>
</protein>